<dbReference type="Proteomes" id="UP000095283">
    <property type="component" value="Unplaced"/>
</dbReference>
<dbReference type="AlphaFoldDB" id="A0A1I7WKM7"/>
<sequence>MSLNRSKTHFFKIHLENYSINSKFEK</sequence>
<reference evidence="2" key="1">
    <citation type="submission" date="2016-11" db="UniProtKB">
        <authorList>
            <consortium name="WormBaseParasite"/>
        </authorList>
    </citation>
    <scope>IDENTIFICATION</scope>
</reference>
<evidence type="ECO:0000313" key="1">
    <source>
        <dbReference type="Proteomes" id="UP000095283"/>
    </source>
</evidence>
<keyword evidence="1" id="KW-1185">Reference proteome</keyword>
<protein>
    <submittedName>
        <fullName evidence="2">Uncharacterized protein</fullName>
    </submittedName>
</protein>
<name>A0A1I7WKM7_HETBA</name>
<proteinExistence type="predicted"/>
<accession>A0A1I7WKM7</accession>
<organism evidence="1 2">
    <name type="scientific">Heterorhabditis bacteriophora</name>
    <name type="common">Entomopathogenic nematode worm</name>
    <dbReference type="NCBI Taxonomy" id="37862"/>
    <lineage>
        <taxon>Eukaryota</taxon>
        <taxon>Metazoa</taxon>
        <taxon>Ecdysozoa</taxon>
        <taxon>Nematoda</taxon>
        <taxon>Chromadorea</taxon>
        <taxon>Rhabditida</taxon>
        <taxon>Rhabditina</taxon>
        <taxon>Rhabditomorpha</taxon>
        <taxon>Strongyloidea</taxon>
        <taxon>Heterorhabditidae</taxon>
        <taxon>Heterorhabditis</taxon>
    </lineage>
</organism>
<dbReference type="WBParaSite" id="Hba_05599">
    <property type="protein sequence ID" value="Hba_05599"/>
    <property type="gene ID" value="Hba_05599"/>
</dbReference>
<evidence type="ECO:0000313" key="2">
    <source>
        <dbReference type="WBParaSite" id="Hba_05599"/>
    </source>
</evidence>